<comment type="caution">
    <text evidence="1">The sequence shown here is derived from an EMBL/GenBank/DDBJ whole genome shotgun (WGS) entry which is preliminary data.</text>
</comment>
<dbReference type="AlphaFoldDB" id="A0A3E2WC20"/>
<name>A0A3E2WC20_9FIRM</name>
<protein>
    <submittedName>
        <fullName evidence="1">Uncharacterized protein</fullName>
    </submittedName>
</protein>
<gene>
    <name evidence="1" type="ORF">DWX41_22460</name>
</gene>
<organism evidence="1 2">
    <name type="scientific">Hungatella hathewayi</name>
    <dbReference type="NCBI Taxonomy" id="154046"/>
    <lineage>
        <taxon>Bacteria</taxon>
        <taxon>Bacillati</taxon>
        <taxon>Bacillota</taxon>
        <taxon>Clostridia</taxon>
        <taxon>Lachnospirales</taxon>
        <taxon>Lachnospiraceae</taxon>
        <taxon>Hungatella</taxon>
    </lineage>
</organism>
<sequence length="74" mass="8736">MSAKADASISVFSRFFAPENACHTYFRERGCAVKYPWRYHAPDARRTGLQQNCRIRYPQEHPVIYTLWAVQEQN</sequence>
<accession>A0A3E2WC20</accession>
<evidence type="ECO:0000313" key="2">
    <source>
        <dbReference type="Proteomes" id="UP000261111"/>
    </source>
</evidence>
<dbReference type="Proteomes" id="UP000261111">
    <property type="component" value="Unassembled WGS sequence"/>
</dbReference>
<dbReference type="EMBL" id="QVIA01000047">
    <property type="protein sequence ID" value="RGC23207.1"/>
    <property type="molecule type" value="Genomic_DNA"/>
</dbReference>
<reference evidence="1 2" key="1">
    <citation type="submission" date="2018-08" db="EMBL/GenBank/DDBJ databases">
        <title>A genome reference for cultivated species of the human gut microbiota.</title>
        <authorList>
            <person name="Zou Y."/>
            <person name="Xue W."/>
            <person name="Luo G."/>
        </authorList>
    </citation>
    <scope>NUCLEOTIDE SEQUENCE [LARGE SCALE GENOMIC DNA]</scope>
    <source>
        <strain evidence="1 2">AF19-21</strain>
    </source>
</reference>
<proteinExistence type="predicted"/>
<evidence type="ECO:0000313" key="1">
    <source>
        <dbReference type="EMBL" id="RGC23207.1"/>
    </source>
</evidence>